<protein>
    <submittedName>
        <fullName evidence="3">Uncharacterized protein</fullName>
    </submittedName>
</protein>
<organism evidence="3 4">
    <name type="scientific">Bionectria ochroleuca</name>
    <name type="common">Gliocladium roseum</name>
    <dbReference type="NCBI Taxonomy" id="29856"/>
    <lineage>
        <taxon>Eukaryota</taxon>
        <taxon>Fungi</taxon>
        <taxon>Dikarya</taxon>
        <taxon>Ascomycota</taxon>
        <taxon>Pezizomycotina</taxon>
        <taxon>Sordariomycetes</taxon>
        <taxon>Hypocreomycetidae</taxon>
        <taxon>Hypocreales</taxon>
        <taxon>Bionectriaceae</taxon>
        <taxon>Clonostachys</taxon>
    </lineage>
</organism>
<gene>
    <name evidence="2" type="ORF">IM811_005713</name>
    <name evidence="3" type="ORF">IM811_016442</name>
</gene>
<evidence type="ECO:0000313" key="4">
    <source>
        <dbReference type="Proteomes" id="UP000616885"/>
    </source>
</evidence>
<dbReference type="AlphaFoldDB" id="A0A8H7KF48"/>
<evidence type="ECO:0000313" key="3">
    <source>
        <dbReference type="EMBL" id="KAF9748647.1"/>
    </source>
</evidence>
<evidence type="ECO:0000256" key="1">
    <source>
        <dbReference type="SAM" id="MobiDB-lite"/>
    </source>
</evidence>
<accession>A0A8H7KF48</accession>
<sequence>MSDSDQQRRRGRPVGLPSQKRKHEDELSNNPHTKRSRTRMDNMLPNDKRVEMAKNALRKQKMRKLKNLRDSEAYKQTSPAVQKSMEVQLENSIDQEYMANGKHPDKIAEQLGHQISDRPIIENNEDGWEDIPENLLGEYDILMLQAQTAAANGETLEMEEPEVSPTGNGNAIQEFLAATEASYTKAAYLDVLTKVIKSLSTLWQKISLLQTHPAGCMKIWKEIQTLDSRLPDQPHAILVFSQQECLAWLLLQATHRSYQ</sequence>
<name>A0A8H7KF48_BIOOC</name>
<evidence type="ECO:0000313" key="2">
    <source>
        <dbReference type="EMBL" id="KAF9744133.1"/>
    </source>
</evidence>
<reference evidence="3" key="1">
    <citation type="submission" date="2020-10" db="EMBL/GenBank/DDBJ databases">
        <title>High-Quality Genome Resource of Clonostachys rosea strain S41 by Oxford Nanopore Long-Read Sequencing.</title>
        <authorList>
            <person name="Wang H."/>
        </authorList>
    </citation>
    <scope>NUCLEOTIDE SEQUENCE</scope>
    <source>
        <strain evidence="3">S41</strain>
    </source>
</reference>
<dbReference type="EMBL" id="JADCTT010000015">
    <property type="protein sequence ID" value="KAF9744133.1"/>
    <property type="molecule type" value="Genomic_DNA"/>
</dbReference>
<comment type="caution">
    <text evidence="3">The sequence shown here is derived from an EMBL/GenBank/DDBJ whole genome shotgun (WGS) entry which is preliminary data.</text>
</comment>
<dbReference type="EMBL" id="JADCTT010000008">
    <property type="protein sequence ID" value="KAF9748647.1"/>
    <property type="molecule type" value="Genomic_DNA"/>
</dbReference>
<proteinExistence type="predicted"/>
<feature type="region of interest" description="Disordered" evidence="1">
    <location>
        <begin position="1"/>
        <end position="45"/>
    </location>
</feature>
<dbReference type="Proteomes" id="UP000616885">
    <property type="component" value="Unassembled WGS sequence"/>
</dbReference>